<dbReference type="Proteomes" id="UP000306113">
    <property type="component" value="Unassembled WGS sequence"/>
</dbReference>
<protein>
    <submittedName>
        <fullName evidence="4">GNAT family N-acetyltransferase</fullName>
    </submittedName>
</protein>
<dbReference type="SUPFAM" id="SSF55729">
    <property type="entry name" value="Acyl-CoA N-acyltransferases (Nat)"/>
    <property type="match status" value="1"/>
</dbReference>
<evidence type="ECO:0000313" key="5">
    <source>
        <dbReference type="Proteomes" id="UP000306113"/>
    </source>
</evidence>
<keyword evidence="5" id="KW-1185">Reference proteome</keyword>
<dbReference type="OrthoDB" id="7301318at2"/>
<comment type="caution">
    <text evidence="4">The sequence shown here is derived from an EMBL/GenBank/DDBJ whole genome shotgun (WGS) entry which is preliminary data.</text>
</comment>
<proteinExistence type="predicted"/>
<organism evidence="4 5">
    <name type="scientific">Thalassobius vesicularis</name>
    <dbReference type="NCBI Taxonomy" id="1294297"/>
    <lineage>
        <taxon>Bacteria</taxon>
        <taxon>Pseudomonadati</taxon>
        <taxon>Pseudomonadota</taxon>
        <taxon>Alphaproteobacteria</taxon>
        <taxon>Rhodobacterales</taxon>
        <taxon>Roseobacteraceae</taxon>
        <taxon>Thalassovita</taxon>
    </lineage>
</organism>
<reference evidence="4 5" key="1">
    <citation type="submission" date="2019-04" db="EMBL/GenBank/DDBJ databases">
        <title>Draft genome sequence of Youngimonas vesicularis.</title>
        <authorList>
            <person name="Hameed A."/>
        </authorList>
    </citation>
    <scope>NUCLEOTIDE SEQUENCE [LARGE SCALE GENOMIC DNA]</scope>
    <source>
        <strain evidence="4 5">CC-AMW-E</strain>
    </source>
</reference>
<dbReference type="EMBL" id="SSMD01000004">
    <property type="protein sequence ID" value="THD74072.1"/>
    <property type="molecule type" value="Genomic_DNA"/>
</dbReference>
<name>A0A4S3M9B1_9RHOB</name>
<dbReference type="PANTHER" id="PTHR43877:SF1">
    <property type="entry name" value="ACETYLTRANSFERASE"/>
    <property type="match status" value="1"/>
</dbReference>
<dbReference type="Pfam" id="PF00583">
    <property type="entry name" value="Acetyltransf_1"/>
    <property type="match status" value="1"/>
</dbReference>
<evidence type="ECO:0000256" key="1">
    <source>
        <dbReference type="ARBA" id="ARBA00022679"/>
    </source>
</evidence>
<keyword evidence="1 4" id="KW-0808">Transferase</keyword>
<dbReference type="Gene3D" id="3.40.630.30">
    <property type="match status" value="1"/>
</dbReference>
<dbReference type="InterPro" id="IPR000182">
    <property type="entry name" value="GNAT_dom"/>
</dbReference>
<evidence type="ECO:0000313" key="4">
    <source>
        <dbReference type="EMBL" id="THD74072.1"/>
    </source>
</evidence>
<gene>
    <name evidence="4" type="ORF">E7681_10740</name>
</gene>
<accession>A0A4S3M9B1</accession>
<sequence length="243" mass="26504">MTLPTAAQLYDVTDGTWPAAAEKTLGPWLIREGKNGGQRVSATVAMQPVTAQDLPAAEAAMQALHQPRLFQVREGQGDLDALLAEHNYAIVDPVNLWVAHVDTVATQFPPPVTAFAVWEPLAIQIDIWAKGKIGPGRIAVMDRAPQPKTALLGRLNDSPAGTAFVGIHGDTAMLHAMYVLPHQRKQGMARWFMRLAAFWARDNGASYLSVVCTQDNTAANALYSDLGMALVGQYHYRKHKEDI</sequence>
<dbReference type="AlphaFoldDB" id="A0A4S3M9B1"/>
<dbReference type="PANTHER" id="PTHR43877">
    <property type="entry name" value="AMINOALKYLPHOSPHONATE N-ACETYLTRANSFERASE-RELATED-RELATED"/>
    <property type="match status" value="1"/>
</dbReference>
<dbReference type="GO" id="GO:0016747">
    <property type="term" value="F:acyltransferase activity, transferring groups other than amino-acyl groups"/>
    <property type="evidence" value="ECO:0007669"/>
    <property type="project" value="InterPro"/>
</dbReference>
<dbReference type="InterPro" id="IPR016181">
    <property type="entry name" value="Acyl_CoA_acyltransferase"/>
</dbReference>
<keyword evidence="2" id="KW-0012">Acyltransferase</keyword>
<dbReference type="RefSeq" id="WP_136339282.1">
    <property type="nucleotide sequence ID" value="NZ_SSMD01000004.1"/>
</dbReference>
<dbReference type="InterPro" id="IPR050832">
    <property type="entry name" value="Bact_Acetyltransf"/>
</dbReference>
<dbReference type="PROSITE" id="PS51186">
    <property type="entry name" value="GNAT"/>
    <property type="match status" value="1"/>
</dbReference>
<dbReference type="CDD" id="cd04301">
    <property type="entry name" value="NAT_SF"/>
    <property type="match status" value="1"/>
</dbReference>
<evidence type="ECO:0000259" key="3">
    <source>
        <dbReference type="PROSITE" id="PS51186"/>
    </source>
</evidence>
<evidence type="ECO:0000256" key="2">
    <source>
        <dbReference type="ARBA" id="ARBA00023315"/>
    </source>
</evidence>
<feature type="domain" description="N-acetyltransferase" evidence="3">
    <location>
        <begin position="110"/>
        <end position="243"/>
    </location>
</feature>